<proteinExistence type="predicted"/>
<dbReference type="SUPFAM" id="SSF56112">
    <property type="entry name" value="Protein kinase-like (PK-like)"/>
    <property type="match status" value="1"/>
</dbReference>
<dbReference type="InterPro" id="IPR000719">
    <property type="entry name" value="Prot_kinase_dom"/>
</dbReference>
<protein>
    <submittedName>
        <fullName evidence="9">Serine/threonine-protein kinase Pkn1</fullName>
        <ecNumber evidence="9">2.7.11.1</ecNumber>
    </submittedName>
</protein>
<evidence type="ECO:0000256" key="4">
    <source>
        <dbReference type="ARBA" id="ARBA00022840"/>
    </source>
</evidence>
<evidence type="ECO:0000256" key="7">
    <source>
        <dbReference type="SAM" id="Phobius"/>
    </source>
</evidence>
<evidence type="ECO:0000313" key="10">
    <source>
        <dbReference type="Proteomes" id="UP000238823"/>
    </source>
</evidence>
<dbReference type="InterPro" id="IPR011009">
    <property type="entry name" value="Kinase-like_dom_sf"/>
</dbReference>
<name>A0A2S9XWW0_9BACT</name>
<dbReference type="PANTHER" id="PTHR43289">
    <property type="entry name" value="MITOGEN-ACTIVATED PROTEIN KINASE KINASE KINASE 20-RELATED"/>
    <property type="match status" value="1"/>
</dbReference>
<keyword evidence="2 5" id="KW-0547">Nucleotide-binding</keyword>
<evidence type="ECO:0000256" key="6">
    <source>
        <dbReference type="SAM" id="MobiDB-lite"/>
    </source>
</evidence>
<dbReference type="PANTHER" id="PTHR43289:SF6">
    <property type="entry name" value="SERINE_THREONINE-PROTEIN KINASE NEKL-3"/>
    <property type="match status" value="1"/>
</dbReference>
<keyword evidence="7" id="KW-0472">Membrane</keyword>
<dbReference type="GO" id="GO:0005524">
    <property type="term" value="F:ATP binding"/>
    <property type="evidence" value="ECO:0007669"/>
    <property type="project" value="UniProtKB-UniRule"/>
</dbReference>
<feature type="compositionally biased region" description="Low complexity" evidence="6">
    <location>
        <begin position="496"/>
        <end position="510"/>
    </location>
</feature>
<feature type="binding site" evidence="5">
    <location>
        <position position="55"/>
    </location>
    <ligand>
        <name>ATP</name>
        <dbReference type="ChEBI" id="CHEBI:30616"/>
    </ligand>
</feature>
<keyword evidence="7" id="KW-1133">Transmembrane helix</keyword>
<evidence type="ECO:0000256" key="1">
    <source>
        <dbReference type="ARBA" id="ARBA00022679"/>
    </source>
</evidence>
<feature type="domain" description="Protein kinase" evidence="8">
    <location>
        <begin position="26"/>
        <end position="293"/>
    </location>
</feature>
<accession>A0A2S9XWW0</accession>
<dbReference type="EMBL" id="PVNL01000130">
    <property type="protein sequence ID" value="PRP97367.1"/>
    <property type="molecule type" value="Genomic_DNA"/>
</dbReference>
<dbReference type="SMART" id="SM00220">
    <property type="entry name" value="S_TKc"/>
    <property type="match status" value="1"/>
</dbReference>
<dbReference type="GO" id="GO:0004674">
    <property type="term" value="F:protein serine/threonine kinase activity"/>
    <property type="evidence" value="ECO:0007669"/>
    <property type="project" value="UniProtKB-EC"/>
</dbReference>
<dbReference type="CDD" id="cd14014">
    <property type="entry name" value="STKc_PknB_like"/>
    <property type="match status" value="1"/>
</dbReference>
<dbReference type="InterPro" id="IPR017441">
    <property type="entry name" value="Protein_kinase_ATP_BS"/>
</dbReference>
<gene>
    <name evidence="9" type="primary">pkn1_18</name>
    <name evidence="9" type="ORF">ENSA7_67170</name>
</gene>
<feature type="transmembrane region" description="Helical" evidence="7">
    <location>
        <begin position="353"/>
        <end position="374"/>
    </location>
</feature>
<evidence type="ECO:0000256" key="2">
    <source>
        <dbReference type="ARBA" id="ARBA00022741"/>
    </source>
</evidence>
<keyword evidence="4 5" id="KW-0067">ATP-binding</keyword>
<keyword evidence="3 9" id="KW-0418">Kinase</keyword>
<sequence length="526" mass="55883">MTDAPPHPQRAHVSQDLTGTVLAGRYRVLRPIGAGGMGTVYLGEHTTIGKKFAIKVLDREVAQRPDLRERFLREARSTSLISHPNVIEISDFGDTPDGSVFFVMEYLEGEDLRVLLKREKRIEWARVRHLIVQVCRALGSAHAAGVIHRDMKPDNCFRVTRGGDPDFIKVLDFGIAKAQNDELGLTKTGMIFGTARYMAPEQAMGNSGHPSVDIYAVGIIMYELLCGRAPFRGKNFGEVLTKHMYNAPKPPRARAPDAGIPPEAEAIVLKALQKDPALRFHSMAELIGAIEAVGTGAAAVGVVDEGLAAPDQSAAMSYQGQSVARPIASASASMTAPPVTVAAAPPSGSSRGLWLGLGGLLLAGGIAAIVLLGARTPVAEPGPDQPAVVAAPAAVAEPTSPAPTAEAATPEVAGRATIHFETNVRARIIDAKDGGLRGYSDAEAGIEFPLSEQAVALRLEAEGYQTLEIEVIPNRADKHFSYELAPARPGKRSSKRSSASSRPESSNAAPVFEDEDASDLKNPFKH</sequence>
<keyword evidence="1 9" id="KW-0808">Transferase</keyword>
<keyword evidence="7" id="KW-0812">Transmembrane</keyword>
<evidence type="ECO:0000256" key="5">
    <source>
        <dbReference type="PROSITE-ProRule" id="PRU10141"/>
    </source>
</evidence>
<evidence type="ECO:0000313" key="9">
    <source>
        <dbReference type="EMBL" id="PRP97367.1"/>
    </source>
</evidence>
<organism evidence="9 10">
    <name type="scientific">Enhygromyxa salina</name>
    <dbReference type="NCBI Taxonomy" id="215803"/>
    <lineage>
        <taxon>Bacteria</taxon>
        <taxon>Pseudomonadati</taxon>
        <taxon>Myxococcota</taxon>
        <taxon>Polyangia</taxon>
        <taxon>Nannocystales</taxon>
        <taxon>Nannocystaceae</taxon>
        <taxon>Enhygromyxa</taxon>
    </lineage>
</organism>
<evidence type="ECO:0000259" key="8">
    <source>
        <dbReference type="PROSITE" id="PS50011"/>
    </source>
</evidence>
<comment type="caution">
    <text evidence="9">The sequence shown here is derived from an EMBL/GenBank/DDBJ whole genome shotgun (WGS) entry which is preliminary data.</text>
</comment>
<dbReference type="EC" id="2.7.11.1" evidence="9"/>
<dbReference type="PROSITE" id="PS50011">
    <property type="entry name" value="PROTEIN_KINASE_DOM"/>
    <property type="match status" value="1"/>
</dbReference>
<dbReference type="Gene3D" id="3.30.200.20">
    <property type="entry name" value="Phosphorylase Kinase, domain 1"/>
    <property type="match status" value="1"/>
</dbReference>
<dbReference type="Gene3D" id="1.10.510.10">
    <property type="entry name" value="Transferase(Phosphotransferase) domain 1"/>
    <property type="match status" value="1"/>
</dbReference>
<dbReference type="RefSeq" id="WP_146158452.1">
    <property type="nucleotide sequence ID" value="NZ_PVNL01000130.1"/>
</dbReference>
<evidence type="ECO:0000256" key="3">
    <source>
        <dbReference type="ARBA" id="ARBA00022777"/>
    </source>
</evidence>
<dbReference type="AlphaFoldDB" id="A0A2S9XWW0"/>
<dbReference type="Pfam" id="PF00069">
    <property type="entry name" value="Pkinase"/>
    <property type="match status" value="1"/>
</dbReference>
<dbReference type="OrthoDB" id="5481250at2"/>
<reference evidence="9 10" key="1">
    <citation type="submission" date="2018-03" db="EMBL/GenBank/DDBJ databases">
        <title>Draft Genome Sequences of the Obligatory Marine Myxobacteria Enhygromyxa salina SWB007.</title>
        <authorList>
            <person name="Poehlein A."/>
            <person name="Moghaddam J.A."/>
            <person name="Harms H."/>
            <person name="Alanjari M."/>
            <person name="Koenig G.M."/>
            <person name="Daniel R."/>
            <person name="Schaeberle T.F."/>
        </authorList>
    </citation>
    <scope>NUCLEOTIDE SEQUENCE [LARGE SCALE GENOMIC DNA]</scope>
    <source>
        <strain evidence="9 10">SWB007</strain>
    </source>
</reference>
<feature type="region of interest" description="Disordered" evidence="6">
    <location>
        <begin position="482"/>
        <end position="526"/>
    </location>
</feature>
<dbReference type="Proteomes" id="UP000238823">
    <property type="component" value="Unassembled WGS sequence"/>
</dbReference>
<dbReference type="PROSITE" id="PS00107">
    <property type="entry name" value="PROTEIN_KINASE_ATP"/>
    <property type="match status" value="1"/>
</dbReference>